<reference evidence="2 3" key="1">
    <citation type="submission" date="2015-11" db="EMBL/GenBank/DDBJ databases">
        <title>Genomic analysis of 38 Legionella species identifies large and diverse effector repertoires.</title>
        <authorList>
            <person name="Burstein D."/>
            <person name="Amaro F."/>
            <person name="Zusman T."/>
            <person name="Lifshitz Z."/>
            <person name="Cohen O."/>
            <person name="Gilbert J.A."/>
            <person name="Pupko T."/>
            <person name="Shuman H.A."/>
            <person name="Segal G."/>
        </authorList>
    </citation>
    <scope>NUCLEOTIDE SEQUENCE [LARGE SCALE GENOMIC DNA]</scope>
    <source>
        <strain evidence="2 3">ATCC 700990</strain>
    </source>
</reference>
<dbReference type="PATRIC" id="fig|1212489.4.peg.212"/>
<dbReference type="RefSeq" id="WP_058494559.1">
    <property type="nucleotide sequence ID" value="NZ_CAAAIU010000006.1"/>
</dbReference>
<dbReference type="STRING" id="1212489.Ldro_0207"/>
<evidence type="ECO:0000313" key="2">
    <source>
        <dbReference type="EMBL" id="KTC93857.1"/>
    </source>
</evidence>
<organism evidence="2 3">
    <name type="scientific">Legionella drozanskii LLAP-1</name>
    <dbReference type="NCBI Taxonomy" id="1212489"/>
    <lineage>
        <taxon>Bacteria</taxon>
        <taxon>Pseudomonadati</taxon>
        <taxon>Pseudomonadota</taxon>
        <taxon>Gammaproteobacteria</taxon>
        <taxon>Legionellales</taxon>
        <taxon>Legionellaceae</taxon>
        <taxon>Legionella</taxon>
    </lineage>
</organism>
<proteinExistence type="predicted"/>
<gene>
    <name evidence="2" type="ORF">Ldro_0207</name>
</gene>
<name>A0A0W0TE27_9GAMM</name>
<sequence length="180" mass="19864">MFRFPPIIAAFCIALSPLAYGQVSILPDVKVIIKTDVSDGASEIFWRHGLGMFIWNFGMCFPNLTQSGGLDLQTELETFIHGENDGPPGQLIAEDHNQNLKDSSISEGELSTTNIDIFHDSQNGETSFCILQVTLDRNTSKLLSANWLVNDPYQPDPSVKPARCTFSMADQVITINVTNN</sequence>
<evidence type="ECO:0000256" key="1">
    <source>
        <dbReference type="SAM" id="SignalP"/>
    </source>
</evidence>
<protein>
    <submittedName>
        <fullName evidence="2">Uncharacterized protein</fullName>
    </submittedName>
</protein>
<comment type="caution">
    <text evidence="2">The sequence shown here is derived from an EMBL/GenBank/DDBJ whole genome shotgun (WGS) entry which is preliminary data.</text>
</comment>
<accession>A0A0W0TE27</accession>
<dbReference type="EMBL" id="LNXY01000001">
    <property type="protein sequence ID" value="KTC93857.1"/>
    <property type="molecule type" value="Genomic_DNA"/>
</dbReference>
<keyword evidence="1" id="KW-0732">Signal</keyword>
<dbReference type="AlphaFoldDB" id="A0A0W0TE27"/>
<evidence type="ECO:0000313" key="3">
    <source>
        <dbReference type="Proteomes" id="UP000054736"/>
    </source>
</evidence>
<keyword evidence="3" id="KW-1185">Reference proteome</keyword>
<feature type="signal peptide" evidence="1">
    <location>
        <begin position="1"/>
        <end position="21"/>
    </location>
</feature>
<dbReference type="Proteomes" id="UP000054736">
    <property type="component" value="Unassembled WGS sequence"/>
</dbReference>
<feature type="chain" id="PRO_5006912918" evidence="1">
    <location>
        <begin position="22"/>
        <end position="180"/>
    </location>
</feature>